<name>A0A2A9MDZ3_BESBE</name>
<sequence length="777" mass="84786">MGSHLKAHVLSPRAVVAGLVFSLFVWQAPATRVTSVLGTIAREAEESTNDTASPATPPLEGDVIVPATGRPIPTGVPLENPSASRIIEPARLRLVPTGDRTNIVAGEYTAADDAAHRAADVAKALQNGADSISDSTLMVEKPWWLLYSLKEGLVTDRVLQTTIRPQFKRFLQVNGEEGELPGYFDAVSGLACRAAIESFLRSYEQTRFAEESLTRDGGVDLLKAPWIDELLSKTRVQRKFSHMKRQGRIFITETRLKNVIFHLKGVTARLLTGVPGQRMFKDQAKTFGYSSTCQEPCRKAVVQNLRQTRSAPASSVKALQTDLLILFLSHWTNIIEATEASLERILGTVLLQFYDVCKYTGGSIFCDIPEADRLGMDPGILTPTPESLESLINTKDVRDNSSPWSMRGGRQSELWRDLYNSKPSPSPAMDALRFVEASTSLVKSLEDPSGPVSGKDAYLFTQSLWIEARALQSGLAGFSSKPESPSAERLAPLLFWLMGAKAAVAVKDQYAPLTSVALQTVAFLHSSVEGFRAAGLQRFGRGLRMGFANIARRLLGRRQRVSRSMGSWADIELATQESVSLDIPKYRGSLDRISQFAVEFRKKFLGHLPVSVGAMLMVLMALWARPHGTSSGFNISSGKQSRAKSILWLMTFVHPKGHIGMAADTVLSVLKKHGTPISSLNIGAVVFVGNERRNIPRLNSPTSMEIIKITSQGLDSFFTVLSAAAKDPLDIMRMAADLANTIDVQLQASEILERAYSGITTAGSCDTLVDIGLPNNS</sequence>
<dbReference type="GeneID" id="40311971"/>
<keyword evidence="2" id="KW-1185">Reference proteome</keyword>
<dbReference type="EMBL" id="NWUJ01000007">
    <property type="protein sequence ID" value="PFH33893.1"/>
    <property type="molecule type" value="Genomic_DNA"/>
</dbReference>
<accession>A0A2A9MDZ3</accession>
<evidence type="ECO:0000313" key="2">
    <source>
        <dbReference type="Proteomes" id="UP000224006"/>
    </source>
</evidence>
<evidence type="ECO:0000313" key="1">
    <source>
        <dbReference type="EMBL" id="PFH33893.1"/>
    </source>
</evidence>
<dbReference type="OrthoDB" id="330603at2759"/>
<protein>
    <submittedName>
        <fullName evidence="1">Uncharacterized protein</fullName>
    </submittedName>
</protein>
<gene>
    <name evidence="1" type="ORF">BESB_070450</name>
</gene>
<dbReference type="STRING" id="94643.A0A2A9MDZ3"/>
<comment type="caution">
    <text evidence="1">The sequence shown here is derived from an EMBL/GenBank/DDBJ whole genome shotgun (WGS) entry which is preliminary data.</text>
</comment>
<dbReference type="RefSeq" id="XP_029217902.1">
    <property type="nucleotide sequence ID" value="XM_029365418.1"/>
</dbReference>
<dbReference type="Proteomes" id="UP000224006">
    <property type="component" value="Unassembled WGS sequence"/>
</dbReference>
<dbReference type="KEGG" id="bbes:BESB_070450"/>
<organism evidence="1 2">
    <name type="scientific">Besnoitia besnoiti</name>
    <name type="common">Apicomplexan protozoan</name>
    <dbReference type="NCBI Taxonomy" id="94643"/>
    <lineage>
        <taxon>Eukaryota</taxon>
        <taxon>Sar</taxon>
        <taxon>Alveolata</taxon>
        <taxon>Apicomplexa</taxon>
        <taxon>Conoidasida</taxon>
        <taxon>Coccidia</taxon>
        <taxon>Eucoccidiorida</taxon>
        <taxon>Eimeriorina</taxon>
        <taxon>Sarcocystidae</taxon>
        <taxon>Besnoitia</taxon>
    </lineage>
</organism>
<reference evidence="1 2" key="1">
    <citation type="submission" date="2017-09" db="EMBL/GenBank/DDBJ databases">
        <title>Genome sequencing of Besnoitia besnoiti strain Bb-Ger1.</title>
        <authorList>
            <person name="Schares G."/>
            <person name="Venepally P."/>
            <person name="Lorenzi H.A."/>
        </authorList>
    </citation>
    <scope>NUCLEOTIDE SEQUENCE [LARGE SCALE GENOMIC DNA]</scope>
    <source>
        <strain evidence="1 2">Bb-Ger1</strain>
    </source>
</reference>
<dbReference type="AlphaFoldDB" id="A0A2A9MDZ3"/>
<proteinExistence type="predicted"/>
<dbReference type="VEuPathDB" id="ToxoDB:BESB_070450"/>